<dbReference type="NCBIfam" id="NF002999">
    <property type="entry name" value="PRK03767.1"/>
    <property type="match status" value="1"/>
</dbReference>
<feature type="domain" description="Flavodoxin-like" evidence="3">
    <location>
        <begin position="10"/>
        <end position="201"/>
    </location>
</feature>
<dbReference type="InterPro" id="IPR005025">
    <property type="entry name" value="FMN_Rdtase-like_dom"/>
</dbReference>
<evidence type="ECO:0000313" key="5">
    <source>
        <dbReference type="Proteomes" id="UP000638353"/>
    </source>
</evidence>
<accession>A0A919C8U9</accession>
<dbReference type="InterPro" id="IPR008254">
    <property type="entry name" value="Flavodoxin/NO_synth"/>
</dbReference>
<dbReference type="SUPFAM" id="SSF52218">
    <property type="entry name" value="Flavoproteins"/>
    <property type="match status" value="1"/>
</dbReference>
<dbReference type="PANTHER" id="PTHR30546">
    <property type="entry name" value="FLAVODOXIN-RELATED PROTEIN WRBA-RELATED"/>
    <property type="match status" value="1"/>
</dbReference>
<evidence type="ECO:0000256" key="2">
    <source>
        <dbReference type="SAM" id="SignalP"/>
    </source>
</evidence>
<reference evidence="4" key="1">
    <citation type="journal article" date="2014" name="Int. J. Syst. Evol. Microbiol.">
        <title>Complete genome sequence of Corynebacterium casei LMG S-19264T (=DSM 44701T), isolated from a smear-ripened cheese.</title>
        <authorList>
            <consortium name="US DOE Joint Genome Institute (JGI-PGF)"/>
            <person name="Walter F."/>
            <person name="Albersmeier A."/>
            <person name="Kalinowski J."/>
            <person name="Ruckert C."/>
        </authorList>
    </citation>
    <scope>NUCLEOTIDE SEQUENCE</scope>
    <source>
        <strain evidence="4">JCM 4637</strain>
    </source>
</reference>
<proteinExistence type="inferred from homology"/>
<dbReference type="PROSITE" id="PS50902">
    <property type="entry name" value="FLAVODOXIN_LIKE"/>
    <property type="match status" value="1"/>
</dbReference>
<name>A0A919C8U9_9ACTN</name>
<dbReference type="RefSeq" id="WP_189822657.1">
    <property type="nucleotide sequence ID" value="NZ_BMVC01000002.1"/>
</dbReference>
<dbReference type="FunFam" id="3.40.50.360:FF:000001">
    <property type="entry name" value="NAD(P)H dehydrogenase (Quinone) FQR1-like"/>
    <property type="match status" value="1"/>
</dbReference>
<dbReference type="EMBL" id="BMVC01000002">
    <property type="protein sequence ID" value="GHC84724.1"/>
    <property type="molecule type" value="Genomic_DNA"/>
</dbReference>
<evidence type="ECO:0000313" key="4">
    <source>
        <dbReference type="EMBL" id="GHC84724.1"/>
    </source>
</evidence>
<dbReference type="GO" id="GO:0003955">
    <property type="term" value="F:NAD(P)H dehydrogenase (quinone) activity"/>
    <property type="evidence" value="ECO:0007669"/>
    <property type="project" value="InterPro"/>
</dbReference>
<comment type="caution">
    <text evidence="4">The sequence shown here is derived from an EMBL/GenBank/DDBJ whole genome shotgun (WGS) entry which is preliminary data.</text>
</comment>
<comment type="similarity">
    <text evidence="1">Belongs to the WrbA family.</text>
</comment>
<dbReference type="GO" id="GO:0010181">
    <property type="term" value="F:FMN binding"/>
    <property type="evidence" value="ECO:0007669"/>
    <property type="project" value="InterPro"/>
</dbReference>
<reference evidence="4" key="2">
    <citation type="submission" date="2020-09" db="EMBL/GenBank/DDBJ databases">
        <authorList>
            <person name="Sun Q."/>
            <person name="Ohkuma M."/>
        </authorList>
    </citation>
    <scope>NUCLEOTIDE SEQUENCE</scope>
    <source>
        <strain evidence="4">JCM 4637</strain>
    </source>
</reference>
<dbReference type="InterPro" id="IPR010089">
    <property type="entry name" value="Flavoprotein_WrbA-like"/>
</dbReference>
<evidence type="ECO:0000259" key="3">
    <source>
        <dbReference type="PROSITE" id="PS50902"/>
    </source>
</evidence>
<gene>
    <name evidence="4" type="primary">wrbA</name>
    <name evidence="4" type="ORF">GCM10010334_14920</name>
</gene>
<feature type="chain" id="PRO_5039347094" evidence="2">
    <location>
        <begin position="26"/>
        <end position="211"/>
    </location>
</feature>
<feature type="signal peptide" evidence="2">
    <location>
        <begin position="1"/>
        <end position="25"/>
    </location>
</feature>
<sequence length="211" mass="21779">MTTTAAPAKIAVVYYSATGSVHALAAALAEGAAKTGAEVRLLRVAELAPDAALDANPAWRAHADATRDVPVATLDDLRWADAYAFGTPTRYGNVSSQLKQFLDSTGGLWASGVFTDKPVTGFVSTSNPHGGNESTLLALYNTMYHWGTLIVPPGFTSPVVSAAGGNPYGTTFVSGGDMGAETLDAARYQGERLATLTSRLLVGAQAKESAG</sequence>
<dbReference type="AlphaFoldDB" id="A0A919C8U9"/>
<dbReference type="Gene3D" id="3.40.50.360">
    <property type="match status" value="1"/>
</dbReference>
<dbReference type="Pfam" id="PF03358">
    <property type="entry name" value="FMN_red"/>
    <property type="match status" value="1"/>
</dbReference>
<dbReference type="PANTHER" id="PTHR30546:SF23">
    <property type="entry name" value="FLAVOPROTEIN-LIKE PROTEIN YCP4-RELATED"/>
    <property type="match status" value="1"/>
</dbReference>
<dbReference type="InterPro" id="IPR029039">
    <property type="entry name" value="Flavoprotein-like_sf"/>
</dbReference>
<organism evidence="4 5">
    <name type="scientific">Streptomyces finlayi</name>
    <dbReference type="NCBI Taxonomy" id="67296"/>
    <lineage>
        <taxon>Bacteria</taxon>
        <taxon>Bacillati</taxon>
        <taxon>Actinomycetota</taxon>
        <taxon>Actinomycetes</taxon>
        <taxon>Kitasatosporales</taxon>
        <taxon>Streptomycetaceae</taxon>
        <taxon>Streptomyces</taxon>
    </lineage>
</organism>
<evidence type="ECO:0000256" key="1">
    <source>
        <dbReference type="ARBA" id="ARBA00006961"/>
    </source>
</evidence>
<dbReference type="Proteomes" id="UP000638353">
    <property type="component" value="Unassembled WGS sequence"/>
</dbReference>
<keyword evidence="2" id="KW-0732">Signal</keyword>
<protein>
    <submittedName>
        <fullName evidence="4">TrpR-binding protein WrbA</fullName>
    </submittedName>
</protein>
<dbReference type="GO" id="GO:0016020">
    <property type="term" value="C:membrane"/>
    <property type="evidence" value="ECO:0007669"/>
    <property type="project" value="TreeGrafter"/>
</dbReference>
<dbReference type="NCBIfam" id="TIGR01755">
    <property type="entry name" value="flav_wrbA"/>
    <property type="match status" value="1"/>
</dbReference>